<dbReference type="SUPFAM" id="SSF56784">
    <property type="entry name" value="HAD-like"/>
    <property type="match status" value="1"/>
</dbReference>
<organism evidence="2 3">
    <name type="scientific">Pelagomonas calceolata</name>
    <dbReference type="NCBI Taxonomy" id="35677"/>
    <lineage>
        <taxon>Eukaryota</taxon>
        <taxon>Sar</taxon>
        <taxon>Stramenopiles</taxon>
        <taxon>Ochrophyta</taxon>
        <taxon>Pelagophyceae</taxon>
        <taxon>Pelagomonadales</taxon>
        <taxon>Pelagomonadaceae</taxon>
        <taxon>Pelagomonas</taxon>
    </lineage>
</organism>
<dbReference type="AlphaFoldDB" id="A0A8J2X389"/>
<evidence type="ECO:0000256" key="1">
    <source>
        <dbReference type="SAM" id="MobiDB-lite"/>
    </source>
</evidence>
<protein>
    <recommendedName>
        <fullName evidence="4">FCP1 homology domain-containing protein</fullName>
    </recommendedName>
</protein>
<sequence>MEPLTFRIGAVVEASPVAFGRAFADQAPAGTVYRGMVVGRDEDDDNGVAEGRRVWRVLYDDDDTVWPTAQEHLTPVRARPEEVARAQRLDCARAQPEPKKAKKRTTLATPPAPKPAAPARPADLARFRVGAGAASAAPRPAARAPAAVDGASPARRPAWALGSVDPSASSRPSASANEAGAAVSRWAAVQAAARRAPSPAFDAPPAKKAYKRARRVDAGAGAPHQRRLFALLDLDGTLFHMLPEAEVPTNLEAICEGVVPLDAPVPGPAAAATPARHVLCVRKGTRALLAALRACGATVRVVTANLMGVEAVAALAAHEAATEASTGDALQGWRGALDVTVVVDRAPGSKRLPDDVAAALRAQRTARCVILDDNPTAWAAPAKPHVWVVPQFDVRRPLTSQELHAELRLLPSISERCRAFFAPPVHAPPAARRTATPAPAPASAPSPRSAPEPAPAPVPRPPSQPTTSVSGGLGTARGKKGRTRGRRRTPAPSETDDEEEADDCRETAQGGVLRRSERRRTPTRRAAEGEDEDEEDWDSSVPEAEEEDDDDWGRPARRPARRPAPRKRRRIKEEEEETEGDSEEEVLESGRV</sequence>
<feature type="compositionally biased region" description="Basic residues" evidence="1">
    <location>
        <begin position="555"/>
        <end position="570"/>
    </location>
</feature>
<dbReference type="Proteomes" id="UP000789595">
    <property type="component" value="Unassembled WGS sequence"/>
</dbReference>
<name>A0A8J2X389_9STRA</name>
<feature type="compositionally biased region" description="Basic residues" evidence="1">
    <location>
        <begin position="477"/>
        <end position="489"/>
    </location>
</feature>
<feature type="compositionally biased region" description="Low complexity" evidence="1">
    <location>
        <begin position="427"/>
        <end position="437"/>
    </location>
</feature>
<keyword evidence="3" id="KW-1185">Reference proteome</keyword>
<dbReference type="OrthoDB" id="206745at2759"/>
<feature type="region of interest" description="Disordered" evidence="1">
    <location>
        <begin position="427"/>
        <end position="592"/>
    </location>
</feature>
<feature type="compositionally biased region" description="Basic and acidic residues" evidence="1">
    <location>
        <begin position="78"/>
        <end position="99"/>
    </location>
</feature>
<feature type="compositionally biased region" description="Acidic residues" evidence="1">
    <location>
        <begin position="529"/>
        <end position="551"/>
    </location>
</feature>
<comment type="caution">
    <text evidence="2">The sequence shown here is derived from an EMBL/GenBank/DDBJ whole genome shotgun (WGS) entry which is preliminary data.</text>
</comment>
<dbReference type="EMBL" id="CAKKNE010000003">
    <property type="protein sequence ID" value="CAH0372626.1"/>
    <property type="molecule type" value="Genomic_DNA"/>
</dbReference>
<accession>A0A8J2X389</accession>
<proteinExistence type="predicted"/>
<feature type="region of interest" description="Disordered" evidence="1">
    <location>
        <begin position="78"/>
        <end position="120"/>
    </location>
</feature>
<dbReference type="InterPro" id="IPR036412">
    <property type="entry name" value="HAD-like_sf"/>
</dbReference>
<reference evidence="2" key="1">
    <citation type="submission" date="2021-11" db="EMBL/GenBank/DDBJ databases">
        <authorList>
            <consortium name="Genoscope - CEA"/>
            <person name="William W."/>
        </authorList>
    </citation>
    <scope>NUCLEOTIDE SEQUENCE</scope>
</reference>
<feature type="compositionally biased region" description="Pro residues" evidence="1">
    <location>
        <begin position="438"/>
        <end position="464"/>
    </location>
</feature>
<gene>
    <name evidence="2" type="ORF">PECAL_3P26370</name>
</gene>
<evidence type="ECO:0008006" key="4">
    <source>
        <dbReference type="Google" id="ProtNLM"/>
    </source>
</evidence>
<evidence type="ECO:0000313" key="2">
    <source>
        <dbReference type="EMBL" id="CAH0372626.1"/>
    </source>
</evidence>
<evidence type="ECO:0000313" key="3">
    <source>
        <dbReference type="Proteomes" id="UP000789595"/>
    </source>
</evidence>
<feature type="compositionally biased region" description="Acidic residues" evidence="1">
    <location>
        <begin position="574"/>
        <end position="592"/>
    </location>
</feature>
<feature type="compositionally biased region" description="Acidic residues" evidence="1">
    <location>
        <begin position="494"/>
        <end position="503"/>
    </location>
</feature>